<protein>
    <recommendedName>
        <fullName evidence="3">Secreted protein</fullName>
    </recommendedName>
</protein>
<dbReference type="Proteomes" id="UP001611263">
    <property type="component" value="Unassembled WGS sequence"/>
</dbReference>
<evidence type="ECO:0000313" key="1">
    <source>
        <dbReference type="EMBL" id="MFI1460063.1"/>
    </source>
</evidence>
<reference evidence="1 2" key="1">
    <citation type="submission" date="2024-10" db="EMBL/GenBank/DDBJ databases">
        <title>The Natural Products Discovery Center: Release of the First 8490 Sequenced Strains for Exploring Actinobacteria Biosynthetic Diversity.</title>
        <authorList>
            <person name="Kalkreuter E."/>
            <person name="Kautsar S.A."/>
            <person name="Yang D."/>
            <person name="Bader C.D."/>
            <person name="Teijaro C.N."/>
            <person name="Fluegel L."/>
            <person name="Davis C.M."/>
            <person name="Simpson J.R."/>
            <person name="Lauterbach L."/>
            <person name="Steele A.D."/>
            <person name="Gui C."/>
            <person name="Meng S."/>
            <person name="Li G."/>
            <person name="Viehrig K."/>
            <person name="Ye F."/>
            <person name="Su P."/>
            <person name="Kiefer A.F."/>
            <person name="Nichols A."/>
            <person name="Cepeda A.J."/>
            <person name="Yan W."/>
            <person name="Fan B."/>
            <person name="Jiang Y."/>
            <person name="Adhikari A."/>
            <person name="Zheng C.-J."/>
            <person name="Schuster L."/>
            <person name="Cowan T.M."/>
            <person name="Smanski M.J."/>
            <person name="Chevrette M.G."/>
            <person name="De Carvalho L.P.S."/>
            <person name="Shen B."/>
        </authorList>
    </citation>
    <scope>NUCLEOTIDE SEQUENCE [LARGE SCALE GENOMIC DNA]</scope>
    <source>
        <strain evidence="1 2">NPDC020568</strain>
    </source>
</reference>
<organism evidence="1 2">
    <name type="scientific">Nocardia carnea</name>
    <dbReference type="NCBI Taxonomy" id="37328"/>
    <lineage>
        <taxon>Bacteria</taxon>
        <taxon>Bacillati</taxon>
        <taxon>Actinomycetota</taxon>
        <taxon>Actinomycetes</taxon>
        <taxon>Mycobacteriales</taxon>
        <taxon>Nocardiaceae</taxon>
        <taxon>Nocardia</taxon>
    </lineage>
</organism>
<sequence length="126" mass="13761">MVFGPDRISVDRATACPTRWEVVISVLEKTLVPASVVILLGAGSLLGAGTAGAQPDPFCSVNPVAGTAAYSQCGGPVWLQVRVACWAWWNWFSSYERWGNPAFGAQQSWMSCDLPFSMQRWEVIVH</sequence>
<comment type="caution">
    <text evidence="1">The sequence shown here is derived from an EMBL/GenBank/DDBJ whole genome shotgun (WGS) entry which is preliminary data.</text>
</comment>
<gene>
    <name evidence="1" type="ORF">ACH4WX_05000</name>
</gene>
<dbReference type="RefSeq" id="WP_231507988.1">
    <property type="nucleotide sequence ID" value="NZ_JBIRUQ010000001.1"/>
</dbReference>
<name>A0ABW7TKA6_9NOCA</name>
<evidence type="ECO:0000313" key="2">
    <source>
        <dbReference type="Proteomes" id="UP001611263"/>
    </source>
</evidence>
<proteinExistence type="predicted"/>
<keyword evidence="2" id="KW-1185">Reference proteome</keyword>
<accession>A0ABW7TKA6</accession>
<dbReference type="EMBL" id="JBIRUQ010000001">
    <property type="protein sequence ID" value="MFI1460063.1"/>
    <property type="molecule type" value="Genomic_DNA"/>
</dbReference>
<evidence type="ECO:0008006" key="3">
    <source>
        <dbReference type="Google" id="ProtNLM"/>
    </source>
</evidence>
<dbReference type="GeneID" id="93505548"/>